<evidence type="ECO:0000256" key="7">
    <source>
        <dbReference type="ARBA" id="ARBA00022692"/>
    </source>
</evidence>
<proteinExistence type="inferred from homology"/>
<feature type="binding site" description="covalent" evidence="14">
    <location>
        <position position="170"/>
    </location>
    <ligand>
        <name>heme</name>
        <dbReference type="ChEBI" id="CHEBI:30413"/>
        <label>4</label>
    </ligand>
</feature>
<keyword evidence="12 13" id="KW-0472">Membrane</keyword>
<dbReference type="PANTHER" id="PTHR30333">
    <property type="entry name" value="CYTOCHROME C-TYPE PROTEIN"/>
    <property type="match status" value="1"/>
</dbReference>
<keyword evidence="8 13" id="KW-0479">Metal-binding</keyword>
<dbReference type="InterPro" id="IPR009154">
    <property type="entry name" value="Membr-bd_4haem_cyt_TorC"/>
</dbReference>
<dbReference type="Gene3D" id="1.10.3820.10">
    <property type="entry name" value="Di-heme elbow motif domain"/>
    <property type="match status" value="1"/>
</dbReference>
<evidence type="ECO:0000256" key="10">
    <source>
        <dbReference type="ARBA" id="ARBA00022989"/>
    </source>
</evidence>
<feature type="binding site" description="covalent" evidence="14">
    <location>
        <position position="75"/>
    </location>
    <ligand>
        <name>heme</name>
        <dbReference type="ChEBI" id="CHEBI:30413"/>
        <label>2</label>
    </ligand>
</feature>
<keyword evidence="7" id="KW-0812">Transmembrane</keyword>
<feature type="binding site" description="covalent" evidence="14">
    <location>
        <position position="49"/>
    </location>
    <ligand>
        <name>heme</name>
        <dbReference type="ChEBI" id="CHEBI:30413"/>
        <label>1</label>
    </ligand>
</feature>
<feature type="binding site" description="axial binding residue" evidence="15">
    <location>
        <position position="332"/>
    </location>
    <ligand>
        <name>heme</name>
        <dbReference type="ChEBI" id="CHEBI:30413"/>
        <label>5</label>
    </ligand>
    <ligandPart>
        <name>Fe</name>
        <dbReference type="ChEBI" id="CHEBI:18248"/>
    </ligandPart>
</feature>
<evidence type="ECO:0000256" key="6">
    <source>
        <dbReference type="ARBA" id="ARBA00022617"/>
    </source>
</evidence>
<feature type="binding site" description="covalent" evidence="14">
    <location>
        <position position="328"/>
    </location>
    <ligand>
        <name>heme</name>
        <dbReference type="ChEBI" id="CHEBI:30413"/>
        <label>5</label>
    </ligand>
</feature>
<dbReference type="Pfam" id="PF03264">
    <property type="entry name" value="Cytochrom_NNT"/>
    <property type="match status" value="1"/>
</dbReference>
<evidence type="ECO:0000256" key="9">
    <source>
        <dbReference type="ARBA" id="ARBA00022982"/>
    </source>
</evidence>
<evidence type="ECO:0000313" key="18">
    <source>
        <dbReference type="Proteomes" id="UP000011134"/>
    </source>
</evidence>
<evidence type="ECO:0000256" key="3">
    <source>
        <dbReference type="ARBA" id="ARBA00022448"/>
    </source>
</evidence>
<dbReference type="SUPFAM" id="SSF48695">
    <property type="entry name" value="Multiheme cytochromes"/>
    <property type="match status" value="1"/>
</dbReference>
<dbReference type="AlphaFoldDB" id="L8JDK9"/>
<dbReference type="PANTHER" id="PTHR30333:SF3">
    <property type="entry name" value="CYTOCHROME C-TYPE PROTEIN TORY"/>
    <property type="match status" value="1"/>
</dbReference>
<keyword evidence="5 13" id="KW-0997">Cell inner membrane</keyword>
<evidence type="ECO:0000256" key="15">
    <source>
        <dbReference type="PIRSR" id="PIRSR000014-2"/>
    </source>
</evidence>
<keyword evidence="4 13" id="KW-1003">Cell membrane</keyword>
<comment type="caution">
    <text evidence="17">The sequence shown here is derived from an EMBL/GenBank/DDBJ whole genome shotgun (WGS) entry which is preliminary data.</text>
</comment>
<feature type="domain" description="NapC/NirT cytochrome c N-terminal" evidence="16">
    <location>
        <begin position="13"/>
        <end position="180"/>
    </location>
</feature>
<gene>
    <name evidence="17" type="ORF">C942_04635</name>
</gene>
<dbReference type="GO" id="GO:0005506">
    <property type="term" value="F:iron ion binding"/>
    <property type="evidence" value="ECO:0007669"/>
    <property type="project" value="UniProtKB-UniRule"/>
</dbReference>
<evidence type="ECO:0000256" key="2">
    <source>
        <dbReference type="ARBA" id="ARBA00006417"/>
    </source>
</evidence>
<evidence type="ECO:0000256" key="14">
    <source>
        <dbReference type="PIRSR" id="PIRSR000014-1"/>
    </source>
</evidence>
<feature type="binding site" description="covalent" evidence="14">
    <location>
        <position position="167"/>
    </location>
    <ligand>
        <name>heme</name>
        <dbReference type="ChEBI" id="CHEBI:30413"/>
        <label>4</label>
    </ligand>
</feature>
<dbReference type="GO" id="GO:0009055">
    <property type="term" value="F:electron transfer activity"/>
    <property type="evidence" value="ECO:0007669"/>
    <property type="project" value="UniProtKB-UniRule"/>
</dbReference>
<dbReference type="GO" id="GO:0009276">
    <property type="term" value="C:Gram-negative-bacterium-type cell wall"/>
    <property type="evidence" value="ECO:0007669"/>
    <property type="project" value="UniProtKB-UniRule"/>
</dbReference>
<comment type="PTM">
    <text evidence="14">Binds 5 heme groups per subunit.</text>
</comment>
<evidence type="ECO:0000313" key="17">
    <source>
        <dbReference type="EMBL" id="ELR66936.1"/>
    </source>
</evidence>
<feature type="binding site" description="axial binding residue" evidence="15">
    <location>
        <position position="171"/>
    </location>
    <ligand>
        <name>heme</name>
        <dbReference type="ChEBI" id="CHEBI:30413"/>
        <label>4</label>
    </ligand>
    <ligandPart>
        <name>Fe</name>
        <dbReference type="ChEBI" id="CHEBI:18248"/>
    </ligandPart>
</feature>
<evidence type="ECO:0000256" key="8">
    <source>
        <dbReference type="ARBA" id="ARBA00022723"/>
    </source>
</evidence>
<sequence length="382" mass="42062">MSINKFQKSLKMKTLFGLLALGALGGIAAFGTVAVVMHKTSSTEFCVSCHSMEKPLAEYQGTIHYQNKHGVRAECADCHIPTDTIDYLFTKVRAAKDIYHELAGTIDTDEAYEARRQHMAETVWQQMKANDSATCRNCHDFNAMTLLEQRPTARDMHQQAIANNQTCIDCHKGIAHLLPDTSGSAQSGAAKLAKAALSASETATQLFTYETTQFFLGEADSHNQGNLLPTTEIEVTTRGTERIQGVVHGWQQDGVDSVIYGQQGKRILSALLGDDAKAAVEKLATVTDEATGIVWHQVNLKLWVETNKLLDNDKALWDYSSELMSANCTGCHGLTPLDHFNSNQWIGVIKGMESRTSLTPEQSRILTQYVQKHASDMTGSKH</sequence>
<organism evidence="17 18">
    <name type="scientific">Photobacterium marinum</name>
    <dbReference type="NCBI Taxonomy" id="1056511"/>
    <lineage>
        <taxon>Bacteria</taxon>
        <taxon>Pseudomonadati</taxon>
        <taxon>Pseudomonadota</taxon>
        <taxon>Gammaproteobacteria</taxon>
        <taxon>Vibrionales</taxon>
        <taxon>Vibrionaceae</taxon>
        <taxon>Photobacterium</taxon>
    </lineage>
</organism>
<keyword evidence="11 13" id="KW-0408">Iron</keyword>
<evidence type="ECO:0000256" key="1">
    <source>
        <dbReference type="ARBA" id="ARBA00004249"/>
    </source>
</evidence>
<reference evidence="17 18" key="1">
    <citation type="submission" date="2012-12" db="EMBL/GenBank/DDBJ databases">
        <title>Genome Assembly of Photobacterium sp. AK15.</title>
        <authorList>
            <person name="Khatri I."/>
            <person name="Vaidya B."/>
            <person name="Srinivas T.N.R."/>
            <person name="Subramanian S."/>
            <person name="Pinnaka A."/>
        </authorList>
    </citation>
    <scope>NUCLEOTIDE SEQUENCE [LARGE SCALE GENOMIC DNA]</scope>
    <source>
        <strain evidence="17 18">AK15</strain>
    </source>
</reference>
<protein>
    <recommendedName>
        <fullName evidence="13">Cytochrome c-type protein</fullName>
    </recommendedName>
</protein>
<accession>L8JDK9</accession>
<feature type="binding site" description="covalent" evidence="14">
    <location>
        <position position="46"/>
    </location>
    <ligand>
        <name>heme</name>
        <dbReference type="ChEBI" id="CHEBI:30413"/>
        <label>1</label>
    </ligand>
</feature>
<feature type="binding site" description="covalent" evidence="14">
    <location>
        <position position="78"/>
    </location>
    <ligand>
        <name>heme</name>
        <dbReference type="ChEBI" id="CHEBI:30413"/>
        <label>2</label>
    </ligand>
</feature>
<dbReference type="InterPro" id="IPR036280">
    <property type="entry name" value="Multihaem_cyt_sf"/>
</dbReference>
<feature type="binding site" description="covalent" evidence="14">
    <location>
        <position position="331"/>
    </location>
    <ligand>
        <name>heme</name>
        <dbReference type="ChEBI" id="CHEBI:30413"/>
        <label>5</label>
    </ligand>
</feature>
<evidence type="ECO:0000256" key="11">
    <source>
        <dbReference type="ARBA" id="ARBA00023004"/>
    </source>
</evidence>
<evidence type="ECO:0000256" key="5">
    <source>
        <dbReference type="ARBA" id="ARBA00022519"/>
    </source>
</evidence>
<feature type="binding site" description="axial binding residue" evidence="15">
    <location>
        <position position="79"/>
    </location>
    <ligand>
        <name>heme</name>
        <dbReference type="ChEBI" id="CHEBI:30413"/>
        <label>2</label>
    </ligand>
    <ligandPart>
        <name>Fe</name>
        <dbReference type="ChEBI" id="CHEBI:18248"/>
    </ligandPart>
</feature>
<evidence type="ECO:0000256" key="12">
    <source>
        <dbReference type="ARBA" id="ARBA00023136"/>
    </source>
</evidence>
<keyword evidence="18" id="KW-1185">Reference proteome</keyword>
<dbReference type="OrthoDB" id="9782159at2"/>
<comment type="similarity">
    <text evidence="2 13">Belongs to the TorC/TorY family.</text>
</comment>
<dbReference type="InterPro" id="IPR005126">
    <property type="entry name" value="NapC/NirT_cyt_c_N"/>
</dbReference>
<feature type="binding site" description="axial binding residue" evidence="15">
    <location>
        <position position="139"/>
    </location>
    <ligand>
        <name>heme</name>
        <dbReference type="ChEBI" id="CHEBI:30413"/>
        <label>3</label>
    </ligand>
    <ligandPart>
        <name>Fe</name>
        <dbReference type="ChEBI" id="CHEBI:18248"/>
    </ligandPart>
</feature>
<evidence type="ECO:0000256" key="4">
    <source>
        <dbReference type="ARBA" id="ARBA00022475"/>
    </source>
</evidence>
<dbReference type="GO" id="GO:0009061">
    <property type="term" value="P:anaerobic respiration"/>
    <property type="evidence" value="ECO:0007669"/>
    <property type="project" value="TreeGrafter"/>
</dbReference>
<dbReference type="InterPro" id="IPR038266">
    <property type="entry name" value="NapC/NirT_cytc_sf"/>
</dbReference>
<dbReference type="GO" id="GO:0020037">
    <property type="term" value="F:heme binding"/>
    <property type="evidence" value="ECO:0007669"/>
    <property type="project" value="UniProtKB-UniRule"/>
</dbReference>
<dbReference type="PIRSF" id="PIRSF000014">
    <property type="entry name" value="4_hem_cytch_TorC"/>
    <property type="match status" value="1"/>
</dbReference>
<keyword evidence="10" id="KW-1133">Transmembrane helix</keyword>
<feature type="binding site" description="covalent" evidence="14">
    <location>
        <position position="135"/>
    </location>
    <ligand>
        <name>heme</name>
        <dbReference type="ChEBI" id="CHEBI:30413"/>
        <label>3</label>
    </ligand>
</feature>
<dbReference type="InterPro" id="IPR051174">
    <property type="entry name" value="Cytochrome_c-type_ET"/>
</dbReference>
<name>L8JDK9_9GAMM</name>
<dbReference type="Proteomes" id="UP000011134">
    <property type="component" value="Unassembled WGS sequence"/>
</dbReference>
<evidence type="ECO:0000259" key="16">
    <source>
        <dbReference type="Pfam" id="PF03264"/>
    </source>
</evidence>
<comment type="subcellular location">
    <subcellularLocation>
        <location evidence="1">Cell inner membrane</location>
        <topology evidence="1">Single-pass type II membrane protein</topology>
    </subcellularLocation>
</comment>
<keyword evidence="9 13" id="KW-0249">Electron transport</keyword>
<feature type="binding site" description="axial binding residue" evidence="15">
    <location>
        <position position="50"/>
    </location>
    <ligand>
        <name>heme</name>
        <dbReference type="ChEBI" id="CHEBI:30413"/>
        <label>1</label>
    </ligand>
    <ligandPart>
        <name>Fe</name>
        <dbReference type="ChEBI" id="CHEBI:18248"/>
    </ligandPart>
</feature>
<feature type="binding site" description="covalent" evidence="14">
    <location>
        <position position="138"/>
    </location>
    <ligand>
        <name>heme</name>
        <dbReference type="ChEBI" id="CHEBI:30413"/>
        <label>3</label>
    </ligand>
</feature>
<evidence type="ECO:0000256" key="13">
    <source>
        <dbReference type="PIRNR" id="PIRNR000014"/>
    </source>
</evidence>
<keyword evidence="6 13" id="KW-0349">Heme</keyword>
<dbReference type="FunFam" id="1.10.3820.10:FF:000001">
    <property type="entry name" value="Cytochrome c-type protein"/>
    <property type="match status" value="1"/>
</dbReference>
<keyword evidence="3 13" id="KW-0813">Transport</keyword>
<dbReference type="PATRIC" id="fig|1056511.3.peg.1464"/>
<dbReference type="EMBL" id="AMZO01000006">
    <property type="protein sequence ID" value="ELR66936.1"/>
    <property type="molecule type" value="Genomic_DNA"/>
</dbReference>
<dbReference type="GO" id="GO:0005886">
    <property type="term" value="C:plasma membrane"/>
    <property type="evidence" value="ECO:0007669"/>
    <property type="project" value="UniProtKB-SubCell"/>
</dbReference>